<sequence>MLGEKIMEYQTNQAINVKQELFLKYFVKVNEMGNAKQLPINVINDDHYIVGMYYPINASDKLNKNIDELIREIRKLENYQNHKRTRK</sequence>
<name>A0AB73QWH2_LIMRT</name>
<comment type="caution">
    <text evidence="1">The sequence shown here is derived from an EMBL/GenBank/DDBJ whole genome shotgun (WGS) entry which is preliminary data.</text>
</comment>
<gene>
    <name evidence="1" type="ORF">CBG15_07800</name>
</gene>
<accession>A0AB73QWH2</accession>
<dbReference type="Proteomes" id="UP000216681">
    <property type="component" value="Unassembled WGS sequence"/>
</dbReference>
<proteinExistence type="predicted"/>
<protein>
    <submittedName>
        <fullName evidence="1">Uncharacterized protein</fullName>
    </submittedName>
</protein>
<reference evidence="1 2" key="1">
    <citation type="submission" date="2017-05" db="EMBL/GenBank/DDBJ databases">
        <authorList>
            <person name="Lin X.B."/>
            <person name="Stothard P."/>
            <person name="Tasseva G."/>
            <person name="Walter J."/>
        </authorList>
    </citation>
    <scope>NUCLEOTIDE SEQUENCE [LARGE SCALE GENOMIC DNA]</scope>
    <source>
        <strain evidence="1 2">105n</strain>
    </source>
</reference>
<dbReference type="AlphaFoldDB" id="A0AB73QWH2"/>
<evidence type="ECO:0000313" key="1">
    <source>
        <dbReference type="EMBL" id="OYS92943.1"/>
    </source>
</evidence>
<reference evidence="1 2" key="2">
    <citation type="submission" date="2017-09" db="EMBL/GenBank/DDBJ databases">
        <title>Tripartite evolution among Lactobacillus johnsonii, Lactobacillus taiwanensis, Lactobacillus reuteri and their rodent host.</title>
        <authorList>
            <person name="Wang T."/>
            <person name="Knowles S."/>
            <person name="Cheng C."/>
        </authorList>
    </citation>
    <scope>NUCLEOTIDE SEQUENCE [LARGE SCALE GENOMIC DNA]</scope>
    <source>
        <strain evidence="1 2">105n</strain>
    </source>
</reference>
<dbReference type="EMBL" id="NGPX01000044">
    <property type="protein sequence ID" value="OYS92943.1"/>
    <property type="molecule type" value="Genomic_DNA"/>
</dbReference>
<organism evidence="1 2">
    <name type="scientific">Limosilactobacillus reuteri</name>
    <name type="common">Lactobacillus reuteri</name>
    <dbReference type="NCBI Taxonomy" id="1598"/>
    <lineage>
        <taxon>Bacteria</taxon>
        <taxon>Bacillati</taxon>
        <taxon>Bacillota</taxon>
        <taxon>Bacilli</taxon>
        <taxon>Lactobacillales</taxon>
        <taxon>Lactobacillaceae</taxon>
        <taxon>Limosilactobacillus</taxon>
    </lineage>
</organism>
<evidence type="ECO:0000313" key="2">
    <source>
        <dbReference type="Proteomes" id="UP000216681"/>
    </source>
</evidence>